<keyword evidence="2" id="KW-1185">Reference proteome</keyword>
<dbReference type="Proteomes" id="UP000462055">
    <property type="component" value="Unassembled WGS sequence"/>
</dbReference>
<organism evidence="1 2">
    <name type="scientific">Actinomadura physcomitrii</name>
    <dbReference type="NCBI Taxonomy" id="2650748"/>
    <lineage>
        <taxon>Bacteria</taxon>
        <taxon>Bacillati</taxon>
        <taxon>Actinomycetota</taxon>
        <taxon>Actinomycetes</taxon>
        <taxon>Streptosporangiales</taxon>
        <taxon>Thermomonosporaceae</taxon>
        <taxon>Actinomadura</taxon>
    </lineage>
</organism>
<protein>
    <submittedName>
        <fullName evidence="1">Uncharacterized protein</fullName>
    </submittedName>
</protein>
<comment type="caution">
    <text evidence="1">The sequence shown here is derived from an EMBL/GenBank/DDBJ whole genome shotgun (WGS) entry which is preliminary data.</text>
</comment>
<dbReference type="AlphaFoldDB" id="A0A6I4MUJ1"/>
<gene>
    <name evidence="1" type="ORF">F8568_046325</name>
</gene>
<evidence type="ECO:0000313" key="2">
    <source>
        <dbReference type="Proteomes" id="UP000462055"/>
    </source>
</evidence>
<evidence type="ECO:0000313" key="1">
    <source>
        <dbReference type="EMBL" id="MWA07607.1"/>
    </source>
</evidence>
<proteinExistence type="predicted"/>
<name>A0A6I4MUJ1_9ACTN</name>
<reference evidence="1" key="1">
    <citation type="submission" date="2019-12" db="EMBL/GenBank/DDBJ databases">
        <title>Actinomadura physcomitrii sp. nov., a novel actinomycete isolated from moss [Physcomitrium sphaericum (Ludw) Fuernr].</title>
        <authorList>
            <person name="Zhuang X."/>
        </authorList>
    </citation>
    <scope>NUCLEOTIDE SEQUENCE [LARGE SCALE GENOMIC DNA]</scope>
    <source>
        <strain evidence="1">LD22</strain>
    </source>
</reference>
<dbReference type="EMBL" id="WBMS02000088">
    <property type="protein sequence ID" value="MWA07607.1"/>
    <property type="molecule type" value="Genomic_DNA"/>
</dbReference>
<sequence length="177" mass="19853">MMKVTLQFHGDRQEICAMAWEWACESGVLLVQERFNPTYQARLVSGVQKGSGSPEFGDDIHRISLNPPSVDLSATSSLDFVRRNPDSLFITLGEQSNSILRESFLAAMTDDLSFVALWKKLRERARRSMHKGAWVENTVSGARSRVVNHYYTEGAKRLVEAGVIPVGGTDLIAYRFE</sequence>
<accession>A0A6I4MUJ1</accession>
<dbReference type="RefSeq" id="WP_151600526.1">
    <property type="nucleotide sequence ID" value="NZ_WBMS02000088.1"/>
</dbReference>